<dbReference type="EMBL" id="LDAU01000224">
    <property type="protein sequence ID" value="KRW98933.1"/>
    <property type="molecule type" value="Genomic_DNA"/>
</dbReference>
<feature type="domain" description="RING-type" evidence="2">
    <location>
        <begin position="145"/>
        <end position="188"/>
    </location>
</feature>
<dbReference type="CDD" id="cd16454">
    <property type="entry name" value="RING-H2_PA-TM-RING"/>
    <property type="match status" value="1"/>
</dbReference>
<accession>A0A0V0Q9R6</accession>
<evidence type="ECO:0000259" key="2">
    <source>
        <dbReference type="PROSITE" id="PS50089"/>
    </source>
</evidence>
<dbReference type="InterPro" id="IPR013083">
    <property type="entry name" value="Znf_RING/FYVE/PHD"/>
</dbReference>
<name>A0A0V0Q9R6_PSEPJ</name>
<dbReference type="GO" id="GO:0061630">
    <property type="term" value="F:ubiquitin protein ligase activity"/>
    <property type="evidence" value="ECO:0007669"/>
    <property type="project" value="TreeGrafter"/>
</dbReference>
<dbReference type="OrthoDB" id="313469at2759"/>
<dbReference type="InParanoid" id="A0A0V0Q9R6"/>
<proteinExistence type="predicted"/>
<dbReference type="Pfam" id="PF13639">
    <property type="entry name" value="zf-RING_2"/>
    <property type="match status" value="1"/>
</dbReference>
<dbReference type="GO" id="GO:0008270">
    <property type="term" value="F:zinc ion binding"/>
    <property type="evidence" value="ECO:0007669"/>
    <property type="project" value="UniProtKB-KW"/>
</dbReference>
<dbReference type="Gene3D" id="3.30.40.10">
    <property type="entry name" value="Zinc/RING finger domain, C3HC4 (zinc finger)"/>
    <property type="match status" value="1"/>
</dbReference>
<protein>
    <recommendedName>
        <fullName evidence="2">RING-type domain-containing protein</fullName>
    </recommendedName>
</protein>
<dbReference type="OMA" id="FINDHFE"/>
<dbReference type="PANTHER" id="PTHR22765:SF411">
    <property type="entry name" value="OS02G0248440 PROTEIN"/>
    <property type="match status" value="1"/>
</dbReference>
<gene>
    <name evidence="3" type="ORF">PPERSA_00760</name>
</gene>
<dbReference type="PANTHER" id="PTHR22765">
    <property type="entry name" value="RING FINGER AND PROTEASE ASSOCIATED DOMAIN-CONTAINING"/>
    <property type="match status" value="1"/>
</dbReference>
<evidence type="ECO:0000256" key="1">
    <source>
        <dbReference type="PROSITE-ProRule" id="PRU00175"/>
    </source>
</evidence>
<reference evidence="3 4" key="1">
    <citation type="journal article" date="2015" name="Sci. Rep.">
        <title>Genome of the facultative scuticociliatosis pathogen Pseudocohnilembus persalinus provides insight into its virulence through horizontal gene transfer.</title>
        <authorList>
            <person name="Xiong J."/>
            <person name="Wang G."/>
            <person name="Cheng J."/>
            <person name="Tian M."/>
            <person name="Pan X."/>
            <person name="Warren A."/>
            <person name="Jiang C."/>
            <person name="Yuan D."/>
            <person name="Miao W."/>
        </authorList>
    </citation>
    <scope>NUCLEOTIDE SEQUENCE [LARGE SCALE GENOMIC DNA]</scope>
    <source>
        <strain evidence="3">36N120E</strain>
    </source>
</reference>
<dbReference type="GO" id="GO:0006511">
    <property type="term" value="P:ubiquitin-dependent protein catabolic process"/>
    <property type="evidence" value="ECO:0007669"/>
    <property type="project" value="TreeGrafter"/>
</dbReference>
<dbReference type="Proteomes" id="UP000054937">
    <property type="component" value="Unassembled WGS sequence"/>
</dbReference>
<dbReference type="SMART" id="SM00184">
    <property type="entry name" value="RING"/>
    <property type="match status" value="1"/>
</dbReference>
<dbReference type="SUPFAM" id="SSF57850">
    <property type="entry name" value="RING/U-box"/>
    <property type="match status" value="1"/>
</dbReference>
<evidence type="ECO:0000313" key="4">
    <source>
        <dbReference type="Proteomes" id="UP000054937"/>
    </source>
</evidence>
<organism evidence="3 4">
    <name type="scientific">Pseudocohnilembus persalinus</name>
    <name type="common">Ciliate</name>
    <dbReference type="NCBI Taxonomy" id="266149"/>
    <lineage>
        <taxon>Eukaryota</taxon>
        <taxon>Sar</taxon>
        <taxon>Alveolata</taxon>
        <taxon>Ciliophora</taxon>
        <taxon>Intramacronucleata</taxon>
        <taxon>Oligohymenophorea</taxon>
        <taxon>Scuticociliatia</taxon>
        <taxon>Philasterida</taxon>
        <taxon>Pseudocohnilembidae</taxon>
        <taxon>Pseudocohnilembus</taxon>
    </lineage>
</organism>
<sequence length="247" mass="29664">MLKKYCDLKFIKSIIQQFENDDDYKKIKQEISSLNKSEKQNQSYKQKQENQFSKQITVDQNRENLQPQQQEQQHIQIHQNLETNINLNNQNKTICNKKQNQDFQSIEIKTSKKSKINKKNVIKKPKKQIPSQASNYSGLGIDQQCVICLDKFIDKEKIVQLKCHKKHIFHINCIQSWLQNNNYCPLCKFKFENFDINDLKKILKPSFQKTDFYNFFIACKIYKKYDTILKNPHKKFDFIYFFTKALI</sequence>
<dbReference type="InterPro" id="IPR051826">
    <property type="entry name" value="E3_ubiquitin-ligase_domain"/>
</dbReference>
<keyword evidence="4" id="KW-1185">Reference proteome</keyword>
<dbReference type="AlphaFoldDB" id="A0A0V0Q9R6"/>
<comment type="caution">
    <text evidence="3">The sequence shown here is derived from an EMBL/GenBank/DDBJ whole genome shotgun (WGS) entry which is preliminary data.</text>
</comment>
<keyword evidence="1" id="KW-0862">Zinc</keyword>
<keyword evidence="1" id="KW-0863">Zinc-finger</keyword>
<dbReference type="InterPro" id="IPR001841">
    <property type="entry name" value="Znf_RING"/>
</dbReference>
<dbReference type="PROSITE" id="PS50089">
    <property type="entry name" value="ZF_RING_2"/>
    <property type="match status" value="1"/>
</dbReference>
<evidence type="ECO:0000313" key="3">
    <source>
        <dbReference type="EMBL" id="KRW98933.1"/>
    </source>
</evidence>
<keyword evidence="1" id="KW-0479">Metal-binding</keyword>